<organism evidence="4 5">
    <name type="scientific">Nonomuraea corallina</name>
    <dbReference type="NCBI Taxonomy" id="2989783"/>
    <lineage>
        <taxon>Bacteria</taxon>
        <taxon>Bacillati</taxon>
        <taxon>Actinomycetota</taxon>
        <taxon>Actinomycetes</taxon>
        <taxon>Streptosporangiales</taxon>
        <taxon>Streptosporangiaceae</taxon>
        <taxon>Nonomuraea</taxon>
    </lineage>
</organism>
<accession>A0ABT4S5C0</accession>
<keyword evidence="1 4" id="KW-0808">Transferase</keyword>
<name>A0ABT4S5C0_9ACTN</name>
<dbReference type="Proteomes" id="UP001144036">
    <property type="component" value="Unassembled WGS sequence"/>
</dbReference>
<proteinExistence type="predicted"/>
<protein>
    <submittedName>
        <fullName evidence="4">GNAT family N-acetyltransferase</fullName>
        <ecNumber evidence="4">2.3.1.-</ecNumber>
    </submittedName>
</protein>
<dbReference type="PANTHER" id="PTHR43877:SF2">
    <property type="entry name" value="AMINOALKYLPHOSPHONATE N-ACETYLTRANSFERASE-RELATED"/>
    <property type="match status" value="1"/>
</dbReference>
<dbReference type="PROSITE" id="PS51186">
    <property type="entry name" value="GNAT"/>
    <property type="match status" value="1"/>
</dbReference>
<dbReference type="InterPro" id="IPR050832">
    <property type="entry name" value="Bact_Acetyltransf"/>
</dbReference>
<dbReference type="EC" id="2.3.1.-" evidence="4"/>
<dbReference type="Gene3D" id="3.40.630.30">
    <property type="match status" value="1"/>
</dbReference>
<keyword evidence="5" id="KW-1185">Reference proteome</keyword>
<reference evidence="4" key="1">
    <citation type="submission" date="2022-11" db="EMBL/GenBank/DDBJ databases">
        <title>Nonomuraea corallina sp. nov., a new species of the genus Nonomuraea isolated from sea side sediment in Thai sea.</title>
        <authorList>
            <person name="Ngamcharungchit C."/>
            <person name="Matsumoto A."/>
            <person name="Suriyachadkun C."/>
            <person name="Panbangred W."/>
            <person name="Inahashi Y."/>
            <person name="Intra B."/>
        </authorList>
    </citation>
    <scope>NUCLEOTIDE SEQUENCE</scope>
    <source>
        <strain evidence="4">MCN248</strain>
    </source>
</reference>
<evidence type="ECO:0000259" key="3">
    <source>
        <dbReference type="PROSITE" id="PS51186"/>
    </source>
</evidence>
<sequence>MAQVEVRLLPAAAAGDGALVDELTELVNRVYRAAEEGLWAVEVSRTSTEEMAALIGAGEIAVARLDGRIVGAVRVRRLESGEAEFGMLATDPAHRGAGIGSRLVDFAEQLGRERGAEVMRLELLAPREGRHPFKEYLSRWYTRIGYRLVRVGLLEESYPELAPHLAGACDFRVYHKDLRAHEG</sequence>
<evidence type="ECO:0000256" key="1">
    <source>
        <dbReference type="ARBA" id="ARBA00022679"/>
    </source>
</evidence>
<keyword evidence="2 4" id="KW-0012">Acyltransferase</keyword>
<dbReference type="InterPro" id="IPR000182">
    <property type="entry name" value="GNAT_dom"/>
</dbReference>
<dbReference type="InterPro" id="IPR016181">
    <property type="entry name" value="Acyl_CoA_acyltransferase"/>
</dbReference>
<dbReference type="PANTHER" id="PTHR43877">
    <property type="entry name" value="AMINOALKYLPHOSPHONATE N-ACETYLTRANSFERASE-RELATED-RELATED"/>
    <property type="match status" value="1"/>
</dbReference>
<dbReference type="GO" id="GO:0016746">
    <property type="term" value="F:acyltransferase activity"/>
    <property type="evidence" value="ECO:0007669"/>
    <property type="project" value="UniProtKB-KW"/>
</dbReference>
<evidence type="ECO:0000313" key="5">
    <source>
        <dbReference type="Proteomes" id="UP001144036"/>
    </source>
</evidence>
<dbReference type="SUPFAM" id="SSF55729">
    <property type="entry name" value="Acyl-CoA N-acyltransferases (Nat)"/>
    <property type="match status" value="1"/>
</dbReference>
<dbReference type="CDD" id="cd04301">
    <property type="entry name" value="NAT_SF"/>
    <property type="match status" value="1"/>
</dbReference>
<comment type="caution">
    <text evidence="4">The sequence shown here is derived from an EMBL/GenBank/DDBJ whole genome shotgun (WGS) entry which is preliminary data.</text>
</comment>
<dbReference type="EMBL" id="JAPNNL010000007">
    <property type="protein sequence ID" value="MDA0632398.1"/>
    <property type="molecule type" value="Genomic_DNA"/>
</dbReference>
<evidence type="ECO:0000313" key="4">
    <source>
        <dbReference type="EMBL" id="MDA0632398.1"/>
    </source>
</evidence>
<evidence type="ECO:0000256" key="2">
    <source>
        <dbReference type="ARBA" id="ARBA00023315"/>
    </source>
</evidence>
<dbReference type="RefSeq" id="WP_270153174.1">
    <property type="nucleotide sequence ID" value="NZ_JAPNNL010000007.1"/>
</dbReference>
<feature type="domain" description="N-acetyltransferase" evidence="3">
    <location>
        <begin position="4"/>
        <end position="179"/>
    </location>
</feature>
<gene>
    <name evidence="4" type="ORF">OUY22_03145</name>
</gene>
<dbReference type="Pfam" id="PF00583">
    <property type="entry name" value="Acetyltransf_1"/>
    <property type="match status" value="1"/>
</dbReference>